<organism evidence="1">
    <name type="scientific">Ignavibacterium album</name>
    <dbReference type="NCBI Taxonomy" id="591197"/>
    <lineage>
        <taxon>Bacteria</taxon>
        <taxon>Pseudomonadati</taxon>
        <taxon>Ignavibacteriota</taxon>
        <taxon>Ignavibacteria</taxon>
        <taxon>Ignavibacteriales</taxon>
        <taxon>Ignavibacteriaceae</taxon>
        <taxon>Ignavibacterium</taxon>
    </lineage>
</organism>
<dbReference type="EMBL" id="DSVI01000018">
    <property type="protein sequence ID" value="HGT48468.1"/>
    <property type="molecule type" value="Genomic_DNA"/>
</dbReference>
<accession>A0A832D2J6</accession>
<evidence type="ECO:0000313" key="1">
    <source>
        <dbReference type="EMBL" id="HGT48468.1"/>
    </source>
</evidence>
<comment type="caution">
    <text evidence="1">The sequence shown here is derived from an EMBL/GenBank/DDBJ whole genome shotgun (WGS) entry which is preliminary data.</text>
</comment>
<reference evidence="1" key="1">
    <citation type="journal article" date="2020" name="mSystems">
        <title>Genome- and Community-Level Interaction Insights into Carbon Utilization and Element Cycling Functions of Hydrothermarchaeota in Hydrothermal Sediment.</title>
        <authorList>
            <person name="Zhou Z."/>
            <person name="Liu Y."/>
            <person name="Xu W."/>
            <person name="Pan J."/>
            <person name="Luo Z.H."/>
            <person name="Li M."/>
        </authorList>
    </citation>
    <scope>NUCLEOTIDE SEQUENCE [LARGE SCALE GENOMIC DNA]</scope>
    <source>
        <strain evidence="1">SpSt-500</strain>
    </source>
</reference>
<dbReference type="AlphaFoldDB" id="A0A832D2J6"/>
<name>A0A832D2J6_9BACT</name>
<protein>
    <submittedName>
        <fullName evidence="1">Uncharacterized protein</fullName>
    </submittedName>
</protein>
<proteinExistence type="predicted"/>
<sequence>MKIYLKIFLVILIQANFILPQSMGQIALLLPSELREPDSVIYNKMIDDITSFELFLMQSNLNYNVIYTNELNDYDIGKFDILILPSSFDFNQEDFESLNQILSKGTALLSVGNFNVIEDDQKIDLYKKLFEMECLEKNDFSLPTITQSFHSNIKEFITFESFDLLLSKKDKNIFYKTDDIRSFSFGCVNSQEEYTTSFFGYTSSGRFTHFGFSFSKILSEKSQVKKFEKLLLKTIEWLKKDSGIRISVSESSKKQFMVVIDLSKGLLNSEKIINAFKEENYPLLLVSEDINKLKKFFRIYQDNISYGINLKSVLDTDSIIQIIKNSTLKPKFLLLEDFCLNERDIKKLSFEGIENILVKNKCEKKYYPLYNILATSYDDLSSTVCSEEKIFLLDILSRINCEEDFLDKNLALIKEQSDFLIPYNREKLINDFLISSLKIDYREKKGLLEIIIQNPNDKEVKNLFLTVDKKILNQKLVYDLSINGESSSLQKDNLRDNFKVILNNLYPNSTTIIKIFFEDLI</sequence>
<gene>
    <name evidence="1" type="ORF">ENS56_10560</name>
</gene>